<reference evidence="3" key="1">
    <citation type="journal article" date="2011" name="Proc. Natl. Acad. Sci. U.S.A.">
        <title>Obligate biotrophy features unraveled by the genomic analysis of rust fungi.</title>
        <authorList>
            <person name="Duplessis S."/>
            <person name="Cuomo C.A."/>
            <person name="Lin Y.-C."/>
            <person name="Aerts A."/>
            <person name="Tisserant E."/>
            <person name="Veneault-Fourrey C."/>
            <person name="Joly D.L."/>
            <person name="Hacquard S."/>
            <person name="Amselem J."/>
            <person name="Cantarel B.L."/>
            <person name="Chiu R."/>
            <person name="Coutinho P.M."/>
            <person name="Feau N."/>
            <person name="Field M."/>
            <person name="Frey P."/>
            <person name="Gelhaye E."/>
            <person name="Goldberg J."/>
            <person name="Grabherr M.G."/>
            <person name="Kodira C.D."/>
            <person name="Kohler A."/>
            <person name="Kuees U."/>
            <person name="Lindquist E.A."/>
            <person name="Lucas S.M."/>
            <person name="Mago R."/>
            <person name="Mauceli E."/>
            <person name="Morin E."/>
            <person name="Murat C."/>
            <person name="Pangilinan J.L."/>
            <person name="Park R."/>
            <person name="Pearson M."/>
            <person name="Quesneville H."/>
            <person name="Rouhier N."/>
            <person name="Sakthikumar S."/>
            <person name="Salamov A.A."/>
            <person name="Schmutz J."/>
            <person name="Selles B."/>
            <person name="Shapiro H."/>
            <person name="Tanguay P."/>
            <person name="Tuskan G.A."/>
            <person name="Henrissat B."/>
            <person name="Van de Peer Y."/>
            <person name="Rouze P."/>
            <person name="Ellis J.G."/>
            <person name="Dodds P.N."/>
            <person name="Schein J.E."/>
            <person name="Zhong S."/>
            <person name="Hamelin R.C."/>
            <person name="Grigoriev I.V."/>
            <person name="Szabo L.J."/>
            <person name="Martin F."/>
        </authorList>
    </citation>
    <scope>NUCLEOTIDE SEQUENCE [LARGE SCALE GENOMIC DNA]</scope>
    <source>
        <strain evidence="3">98AG31 / pathotype 3-4-7</strain>
    </source>
</reference>
<name>F4RXV0_MELLP</name>
<organism evidence="3">
    <name type="scientific">Melampsora larici-populina (strain 98AG31 / pathotype 3-4-7)</name>
    <name type="common">Poplar leaf rust fungus</name>
    <dbReference type="NCBI Taxonomy" id="747676"/>
    <lineage>
        <taxon>Eukaryota</taxon>
        <taxon>Fungi</taxon>
        <taxon>Dikarya</taxon>
        <taxon>Basidiomycota</taxon>
        <taxon>Pucciniomycotina</taxon>
        <taxon>Pucciniomycetes</taxon>
        <taxon>Pucciniales</taxon>
        <taxon>Melampsoraceae</taxon>
        <taxon>Melampsora</taxon>
    </lineage>
</organism>
<dbReference type="VEuPathDB" id="FungiDB:MELLADRAFT_109855"/>
<dbReference type="SUPFAM" id="SSF47823">
    <property type="entry name" value="lambda integrase-like, N-terminal domain"/>
    <property type="match status" value="1"/>
</dbReference>
<dbReference type="EMBL" id="GL883128">
    <property type="protein sequence ID" value="EGG02793.1"/>
    <property type="molecule type" value="Genomic_DNA"/>
</dbReference>
<dbReference type="RefSeq" id="XP_007413906.1">
    <property type="nucleotide sequence ID" value="XM_007413844.1"/>
</dbReference>
<dbReference type="OrthoDB" id="5598396at2759"/>
<evidence type="ECO:0000313" key="2">
    <source>
        <dbReference type="EMBL" id="EGG02793.1"/>
    </source>
</evidence>
<evidence type="ECO:0000256" key="1">
    <source>
        <dbReference type="ARBA" id="ARBA00023125"/>
    </source>
</evidence>
<dbReference type="GO" id="GO:0003677">
    <property type="term" value="F:DNA binding"/>
    <property type="evidence" value="ECO:0007669"/>
    <property type="project" value="UniProtKB-KW"/>
</dbReference>
<gene>
    <name evidence="2" type="ORF">MELLADRAFT_109855</name>
</gene>
<keyword evidence="3" id="KW-1185">Reference proteome</keyword>
<dbReference type="HOGENOM" id="CLU_1349220_0_0_1"/>
<dbReference type="GeneID" id="18923895"/>
<dbReference type="Proteomes" id="UP000001072">
    <property type="component" value="Unassembled WGS sequence"/>
</dbReference>
<dbReference type="AlphaFoldDB" id="F4RXV0"/>
<proteinExistence type="predicted"/>
<dbReference type="KEGG" id="mlr:MELLADRAFT_109855"/>
<evidence type="ECO:0000313" key="3">
    <source>
        <dbReference type="Proteomes" id="UP000001072"/>
    </source>
</evidence>
<keyword evidence="1" id="KW-0238">DNA-binding</keyword>
<evidence type="ECO:0008006" key="4">
    <source>
        <dbReference type="Google" id="ProtNLM"/>
    </source>
</evidence>
<dbReference type="Gene3D" id="1.10.150.130">
    <property type="match status" value="1"/>
</dbReference>
<dbReference type="InterPro" id="IPR010998">
    <property type="entry name" value="Integrase_recombinase_N"/>
</dbReference>
<accession>F4RXV0</accession>
<protein>
    <recommendedName>
        <fullName evidence="4">Core-binding (CB) domain-containing protein</fullName>
    </recommendedName>
</protein>
<sequence>MPKVAKNKATPLSFYDREDINKADLEKRLGPSSVAKYESGARRFVKFCADQNIPLWPDETALAHFVSLLSRDLQPSTINKYLTGKVHCLQEKFPFIVEARLSKRDRNSVQSCQKLFSDPIKRASPMSLADVHQTRLPWVDAMTTFLFQAQCETSVARRAKNFYNSKISLECLSGKMLCPAITDKNPGKLTSNIQPVPSFAHIK</sequence>
<dbReference type="InParanoid" id="F4RXV0"/>